<proteinExistence type="predicted"/>
<accession>A0ABN6KJ80</accession>
<dbReference type="Proteomes" id="UP000245263">
    <property type="component" value="Chromosome 1"/>
</dbReference>
<keyword evidence="2" id="KW-1185">Reference proteome</keyword>
<dbReference type="EMBL" id="AP025028">
    <property type="protein sequence ID" value="BDA78945.1"/>
    <property type="molecule type" value="Genomic_DNA"/>
</dbReference>
<reference evidence="1 2" key="1">
    <citation type="submission" date="2021-08" db="EMBL/GenBank/DDBJ databases">
        <title>Complete genome sequence of Leptospira kobayashii strain E30.</title>
        <authorList>
            <person name="Nakao R."/>
            <person name="Nakamura S."/>
            <person name="Masuzawa T."/>
            <person name="Koizumi N."/>
        </authorList>
    </citation>
    <scope>NUCLEOTIDE SEQUENCE [LARGE SCALE GENOMIC DNA]</scope>
    <source>
        <strain evidence="1 2">E30</strain>
    </source>
</reference>
<sequence>MILQDKEPYEKNIQTLVIWKEKKNLYSVTFFREGIKTKADWTEEDIIEIFADKIRISDHSKEWSFQIQAMTEDKFHLHVESLIQKNLILYSGIVERKKNLFQRYFNVF</sequence>
<protein>
    <submittedName>
        <fullName evidence="1">Uncharacterized protein</fullName>
    </submittedName>
</protein>
<evidence type="ECO:0000313" key="2">
    <source>
        <dbReference type="Proteomes" id="UP000245263"/>
    </source>
</evidence>
<organism evidence="1 2">
    <name type="scientific">Leptospira kobayashii</name>
    <dbReference type="NCBI Taxonomy" id="1917830"/>
    <lineage>
        <taxon>Bacteria</taxon>
        <taxon>Pseudomonadati</taxon>
        <taxon>Spirochaetota</taxon>
        <taxon>Spirochaetia</taxon>
        <taxon>Leptospirales</taxon>
        <taxon>Leptospiraceae</taxon>
        <taxon>Leptospira</taxon>
    </lineage>
</organism>
<gene>
    <name evidence="1" type="ORF">LPTSP3_g18750</name>
</gene>
<evidence type="ECO:0000313" key="1">
    <source>
        <dbReference type="EMBL" id="BDA78945.1"/>
    </source>
</evidence>
<name>A0ABN6KJ80_9LEPT</name>